<gene>
    <name evidence="1" type="ORF">GGX14DRAFT_574185</name>
</gene>
<dbReference type="Proteomes" id="UP001219525">
    <property type="component" value="Unassembled WGS sequence"/>
</dbReference>
<keyword evidence="2" id="KW-1185">Reference proteome</keyword>
<sequence>MPILAFFADSMIGCPACRTPAPLFAPVRRRHVPHPSDPSAGSKCSCHLHVRPSSFLRSRRQGWARAVVKRVLRPPMRAGAVAWALAITCFSESRADWKLEVER</sequence>
<protein>
    <submittedName>
        <fullName evidence="1">Uncharacterized protein</fullName>
    </submittedName>
</protein>
<proteinExistence type="predicted"/>
<comment type="caution">
    <text evidence="1">The sequence shown here is derived from an EMBL/GenBank/DDBJ whole genome shotgun (WGS) entry which is preliminary data.</text>
</comment>
<dbReference type="AlphaFoldDB" id="A0AAD6UXF7"/>
<evidence type="ECO:0000313" key="1">
    <source>
        <dbReference type="EMBL" id="KAJ7197400.1"/>
    </source>
</evidence>
<name>A0AAD6UXF7_9AGAR</name>
<reference evidence="1" key="1">
    <citation type="submission" date="2023-03" db="EMBL/GenBank/DDBJ databases">
        <title>Massive genome expansion in bonnet fungi (Mycena s.s.) driven by repeated elements and novel gene families across ecological guilds.</title>
        <authorList>
            <consortium name="Lawrence Berkeley National Laboratory"/>
            <person name="Harder C.B."/>
            <person name="Miyauchi S."/>
            <person name="Viragh M."/>
            <person name="Kuo A."/>
            <person name="Thoen E."/>
            <person name="Andreopoulos B."/>
            <person name="Lu D."/>
            <person name="Skrede I."/>
            <person name="Drula E."/>
            <person name="Henrissat B."/>
            <person name="Morin E."/>
            <person name="Kohler A."/>
            <person name="Barry K."/>
            <person name="LaButti K."/>
            <person name="Morin E."/>
            <person name="Salamov A."/>
            <person name="Lipzen A."/>
            <person name="Mereny Z."/>
            <person name="Hegedus B."/>
            <person name="Baldrian P."/>
            <person name="Stursova M."/>
            <person name="Weitz H."/>
            <person name="Taylor A."/>
            <person name="Grigoriev I.V."/>
            <person name="Nagy L.G."/>
            <person name="Martin F."/>
            <person name="Kauserud H."/>
        </authorList>
    </citation>
    <scope>NUCLEOTIDE SEQUENCE</scope>
    <source>
        <strain evidence="1">9144</strain>
    </source>
</reference>
<organism evidence="1 2">
    <name type="scientific">Mycena pura</name>
    <dbReference type="NCBI Taxonomy" id="153505"/>
    <lineage>
        <taxon>Eukaryota</taxon>
        <taxon>Fungi</taxon>
        <taxon>Dikarya</taxon>
        <taxon>Basidiomycota</taxon>
        <taxon>Agaricomycotina</taxon>
        <taxon>Agaricomycetes</taxon>
        <taxon>Agaricomycetidae</taxon>
        <taxon>Agaricales</taxon>
        <taxon>Marasmiineae</taxon>
        <taxon>Mycenaceae</taxon>
        <taxon>Mycena</taxon>
    </lineage>
</organism>
<dbReference type="EMBL" id="JARJCW010000078">
    <property type="protein sequence ID" value="KAJ7197400.1"/>
    <property type="molecule type" value="Genomic_DNA"/>
</dbReference>
<evidence type="ECO:0000313" key="2">
    <source>
        <dbReference type="Proteomes" id="UP001219525"/>
    </source>
</evidence>
<accession>A0AAD6UXF7</accession>